<keyword evidence="2" id="KW-0831">Ubiquinone biosynthesis</keyword>
<gene>
    <name evidence="5" type="primary">ubiC</name>
    <name evidence="5" type="ORF">NMK_1527</name>
</gene>
<dbReference type="GO" id="GO:0008813">
    <property type="term" value="F:chorismate lyase activity"/>
    <property type="evidence" value="ECO:0007669"/>
    <property type="project" value="UniProtKB-EC"/>
</dbReference>
<dbReference type="Pfam" id="PF04345">
    <property type="entry name" value="Chor_lyase"/>
    <property type="match status" value="1"/>
</dbReference>
<dbReference type="EC" id="4.1.3.40" evidence="5"/>
<reference evidence="5 6" key="1">
    <citation type="journal article" date="2018" name="Environ. Microbiol.">
        <title>Isolation and genomic characterization of Novimethylophilus kurashikiensis gen. nov. sp. nov., a new lanthanide-dependent methylotrophic species of Methylophilaceae.</title>
        <authorList>
            <person name="Lv H."/>
            <person name="Sahin N."/>
            <person name="Tani A."/>
        </authorList>
    </citation>
    <scope>NUCLEOTIDE SEQUENCE [LARGE SCALE GENOMIC DNA]</scope>
    <source>
        <strain evidence="5 6">La2-4</strain>
    </source>
</reference>
<dbReference type="Proteomes" id="UP000245081">
    <property type="component" value="Unassembled WGS sequence"/>
</dbReference>
<evidence type="ECO:0000256" key="4">
    <source>
        <dbReference type="ARBA" id="ARBA00023317"/>
    </source>
</evidence>
<evidence type="ECO:0000313" key="6">
    <source>
        <dbReference type="Proteomes" id="UP000245081"/>
    </source>
</evidence>
<keyword evidence="1" id="KW-0963">Cytoplasm</keyword>
<keyword evidence="3 5" id="KW-0456">Lyase</keyword>
<evidence type="ECO:0000256" key="1">
    <source>
        <dbReference type="ARBA" id="ARBA00022490"/>
    </source>
</evidence>
<comment type="caution">
    <text evidence="5">The sequence shown here is derived from an EMBL/GenBank/DDBJ whole genome shotgun (WGS) entry which is preliminary data.</text>
</comment>
<evidence type="ECO:0000313" key="5">
    <source>
        <dbReference type="EMBL" id="GBG13974.1"/>
    </source>
</evidence>
<dbReference type="PANTHER" id="PTHR38683">
    <property type="entry name" value="CHORISMATE PYRUVATE-LYASE"/>
    <property type="match status" value="1"/>
</dbReference>
<keyword evidence="6" id="KW-1185">Reference proteome</keyword>
<dbReference type="GO" id="GO:0005829">
    <property type="term" value="C:cytosol"/>
    <property type="evidence" value="ECO:0007669"/>
    <property type="project" value="TreeGrafter"/>
</dbReference>
<dbReference type="GO" id="GO:0006744">
    <property type="term" value="P:ubiquinone biosynthetic process"/>
    <property type="evidence" value="ECO:0007669"/>
    <property type="project" value="UniProtKB-KW"/>
</dbReference>
<name>A0A2R5FBG7_9PROT</name>
<dbReference type="EMBL" id="BDOQ01000004">
    <property type="protein sequence ID" value="GBG13974.1"/>
    <property type="molecule type" value="Genomic_DNA"/>
</dbReference>
<dbReference type="AlphaFoldDB" id="A0A2R5FBG7"/>
<evidence type="ECO:0000256" key="3">
    <source>
        <dbReference type="ARBA" id="ARBA00023239"/>
    </source>
</evidence>
<dbReference type="SUPFAM" id="SSF64288">
    <property type="entry name" value="Chorismate lyase-like"/>
    <property type="match status" value="1"/>
</dbReference>
<sequence>MQYWRQPFPDERRVLNLREGQTALVREVWLQDGERRLVFARSILPRASLLGAWRQLGRLGSRPLGAALFSDAQVVRMPLAYRKLDLRHKMRKEIGRPGLLWARRSVFLRDGHAILVTEVFMPEVLTL</sequence>
<dbReference type="InterPro" id="IPR007440">
    <property type="entry name" value="Chorismate--pyruvate_lyase"/>
</dbReference>
<dbReference type="InterPro" id="IPR028978">
    <property type="entry name" value="Chorismate_lyase_/UTRA_dom_sf"/>
</dbReference>
<dbReference type="PANTHER" id="PTHR38683:SF1">
    <property type="entry name" value="CHORISMATE PYRUVATE-LYASE"/>
    <property type="match status" value="1"/>
</dbReference>
<proteinExistence type="predicted"/>
<evidence type="ECO:0000256" key="2">
    <source>
        <dbReference type="ARBA" id="ARBA00022688"/>
    </source>
</evidence>
<protein>
    <submittedName>
        <fullName evidence="5">Chorismate--pyruvate lyase</fullName>
        <ecNumber evidence="5">4.1.3.40</ecNumber>
    </submittedName>
</protein>
<accession>A0A2R5FBG7</accession>
<organism evidence="5 6">
    <name type="scientific">Novimethylophilus kurashikiensis</name>
    <dbReference type="NCBI Taxonomy" id="1825523"/>
    <lineage>
        <taxon>Bacteria</taxon>
        <taxon>Pseudomonadati</taxon>
        <taxon>Pseudomonadota</taxon>
        <taxon>Betaproteobacteria</taxon>
        <taxon>Nitrosomonadales</taxon>
        <taxon>Methylophilaceae</taxon>
        <taxon>Novimethylophilus</taxon>
    </lineage>
</organism>
<dbReference type="Gene3D" id="3.40.1410.10">
    <property type="entry name" value="Chorismate lyase-like"/>
    <property type="match status" value="1"/>
</dbReference>
<keyword evidence="4 5" id="KW-0670">Pyruvate</keyword>